<proteinExistence type="predicted"/>
<protein>
    <submittedName>
        <fullName evidence="1">4112_t:CDS:1</fullName>
    </submittedName>
</protein>
<feature type="non-terminal residue" evidence="1">
    <location>
        <position position="1"/>
    </location>
</feature>
<sequence>YFENDLLMEIHTSLNNLDHLRYLVACVHNLIHPHGQGILGLVHAFSSNLDNIQEYVQKI</sequence>
<feature type="non-terminal residue" evidence="1">
    <location>
        <position position="59"/>
    </location>
</feature>
<accession>A0ABN7XMJ6</accession>
<evidence type="ECO:0000313" key="1">
    <source>
        <dbReference type="EMBL" id="CAG8855566.1"/>
    </source>
</evidence>
<dbReference type="EMBL" id="CAJVQB010150640">
    <property type="protein sequence ID" value="CAG8855566.1"/>
    <property type="molecule type" value="Genomic_DNA"/>
</dbReference>
<name>A0ABN7XMJ6_GIGMA</name>
<comment type="caution">
    <text evidence="1">The sequence shown here is derived from an EMBL/GenBank/DDBJ whole genome shotgun (WGS) entry which is preliminary data.</text>
</comment>
<reference evidence="1 2" key="1">
    <citation type="submission" date="2021-06" db="EMBL/GenBank/DDBJ databases">
        <authorList>
            <person name="Kallberg Y."/>
            <person name="Tangrot J."/>
            <person name="Rosling A."/>
        </authorList>
    </citation>
    <scope>NUCLEOTIDE SEQUENCE [LARGE SCALE GENOMIC DNA]</scope>
    <source>
        <strain evidence="1 2">120-4 pot B 10/14</strain>
    </source>
</reference>
<keyword evidence="2" id="KW-1185">Reference proteome</keyword>
<gene>
    <name evidence="1" type="ORF">GMARGA_LOCUS44387</name>
</gene>
<organism evidence="1 2">
    <name type="scientific">Gigaspora margarita</name>
    <dbReference type="NCBI Taxonomy" id="4874"/>
    <lineage>
        <taxon>Eukaryota</taxon>
        <taxon>Fungi</taxon>
        <taxon>Fungi incertae sedis</taxon>
        <taxon>Mucoromycota</taxon>
        <taxon>Glomeromycotina</taxon>
        <taxon>Glomeromycetes</taxon>
        <taxon>Diversisporales</taxon>
        <taxon>Gigasporaceae</taxon>
        <taxon>Gigaspora</taxon>
    </lineage>
</organism>
<evidence type="ECO:0000313" key="2">
    <source>
        <dbReference type="Proteomes" id="UP000789901"/>
    </source>
</evidence>
<dbReference type="Proteomes" id="UP000789901">
    <property type="component" value="Unassembled WGS sequence"/>
</dbReference>